<evidence type="ECO:0000313" key="2">
    <source>
        <dbReference type="Proteomes" id="UP000095283"/>
    </source>
</evidence>
<name>A0A1I7WLZ9_HETBA</name>
<sequence length="165" mass="19109">MALKLKPFRNKYKSKDEGAANNVRILAERRKKRLAKKEQSEFSVESVVAKYKNLVNLLECLWRAKWSSECGLGALIISPTRELALQTFTCINHIGKYHHFSCALLIGGISSIYVILQLVFINLLCIVDWILPFFTHFSFRLVVSTQRSLLNLQFPIFCCSWYIYL</sequence>
<keyword evidence="1" id="KW-0472">Membrane</keyword>
<keyword evidence="1" id="KW-1133">Transmembrane helix</keyword>
<dbReference type="Gene3D" id="3.40.50.300">
    <property type="entry name" value="P-loop containing nucleotide triphosphate hydrolases"/>
    <property type="match status" value="1"/>
</dbReference>
<evidence type="ECO:0000313" key="3">
    <source>
        <dbReference type="WBParaSite" id="Hba_06175"/>
    </source>
</evidence>
<keyword evidence="2" id="KW-1185">Reference proteome</keyword>
<dbReference type="SUPFAM" id="SSF52540">
    <property type="entry name" value="P-loop containing nucleoside triphosphate hydrolases"/>
    <property type="match status" value="1"/>
</dbReference>
<reference evidence="3" key="1">
    <citation type="submission" date="2016-11" db="UniProtKB">
        <authorList>
            <consortium name="WormBaseParasite"/>
        </authorList>
    </citation>
    <scope>IDENTIFICATION</scope>
</reference>
<accession>A0A1I7WLZ9</accession>
<feature type="transmembrane region" description="Helical" evidence="1">
    <location>
        <begin position="102"/>
        <end position="131"/>
    </location>
</feature>
<evidence type="ECO:0000256" key="1">
    <source>
        <dbReference type="SAM" id="Phobius"/>
    </source>
</evidence>
<keyword evidence="1" id="KW-0812">Transmembrane</keyword>
<dbReference type="AlphaFoldDB" id="A0A1I7WLZ9"/>
<organism evidence="2 3">
    <name type="scientific">Heterorhabditis bacteriophora</name>
    <name type="common">Entomopathogenic nematode worm</name>
    <dbReference type="NCBI Taxonomy" id="37862"/>
    <lineage>
        <taxon>Eukaryota</taxon>
        <taxon>Metazoa</taxon>
        <taxon>Ecdysozoa</taxon>
        <taxon>Nematoda</taxon>
        <taxon>Chromadorea</taxon>
        <taxon>Rhabditida</taxon>
        <taxon>Rhabditina</taxon>
        <taxon>Rhabditomorpha</taxon>
        <taxon>Strongyloidea</taxon>
        <taxon>Heterorhabditidae</taxon>
        <taxon>Heterorhabditis</taxon>
    </lineage>
</organism>
<dbReference type="Proteomes" id="UP000095283">
    <property type="component" value="Unplaced"/>
</dbReference>
<dbReference type="InterPro" id="IPR027417">
    <property type="entry name" value="P-loop_NTPase"/>
</dbReference>
<dbReference type="WBParaSite" id="Hba_06175">
    <property type="protein sequence ID" value="Hba_06175"/>
    <property type="gene ID" value="Hba_06175"/>
</dbReference>
<proteinExistence type="predicted"/>
<protein>
    <submittedName>
        <fullName evidence="3">Helicase ATP-binding domain-containing protein</fullName>
    </submittedName>
</protein>